<evidence type="ECO:0000259" key="2">
    <source>
        <dbReference type="Pfam" id="PF01145"/>
    </source>
</evidence>
<evidence type="ECO:0000313" key="4">
    <source>
        <dbReference type="Proteomes" id="UP001235712"/>
    </source>
</evidence>
<dbReference type="SUPFAM" id="SSF117892">
    <property type="entry name" value="Band 7/SPFH domain"/>
    <property type="match status" value="1"/>
</dbReference>
<dbReference type="GO" id="GO:0006508">
    <property type="term" value="P:proteolysis"/>
    <property type="evidence" value="ECO:0007669"/>
    <property type="project" value="UniProtKB-KW"/>
</dbReference>
<dbReference type="RefSeq" id="WP_307240952.1">
    <property type="nucleotide sequence ID" value="NZ_JAUSQZ010000001.1"/>
</dbReference>
<keyword evidence="3" id="KW-0378">Hydrolase</keyword>
<feature type="region of interest" description="Disordered" evidence="1">
    <location>
        <begin position="331"/>
        <end position="356"/>
    </location>
</feature>
<proteinExistence type="predicted"/>
<gene>
    <name evidence="3" type="ORF">J2S57_002042</name>
</gene>
<reference evidence="3 4" key="1">
    <citation type="submission" date="2023-07" db="EMBL/GenBank/DDBJ databases">
        <title>Sequencing the genomes of 1000 actinobacteria strains.</title>
        <authorList>
            <person name="Klenk H.-P."/>
        </authorList>
    </citation>
    <scope>NUCLEOTIDE SEQUENCE [LARGE SCALE GENOMIC DNA]</scope>
    <source>
        <strain evidence="3 4">DSM 44388</strain>
    </source>
</reference>
<name>A0ABT9P0U1_9ACTN</name>
<keyword evidence="3" id="KW-0645">Protease</keyword>
<dbReference type="Pfam" id="PF01145">
    <property type="entry name" value="Band_7"/>
    <property type="match status" value="1"/>
</dbReference>
<evidence type="ECO:0000313" key="3">
    <source>
        <dbReference type="EMBL" id="MDP9826293.1"/>
    </source>
</evidence>
<organism evidence="3 4">
    <name type="scientific">Kineosporia succinea</name>
    <dbReference type="NCBI Taxonomy" id="84632"/>
    <lineage>
        <taxon>Bacteria</taxon>
        <taxon>Bacillati</taxon>
        <taxon>Actinomycetota</taxon>
        <taxon>Actinomycetes</taxon>
        <taxon>Kineosporiales</taxon>
        <taxon>Kineosporiaceae</taxon>
        <taxon>Kineosporia</taxon>
    </lineage>
</organism>
<accession>A0ABT9P0U1</accession>
<dbReference type="Gene3D" id="3.30.479.30">
    <property type="entry name" value="Band 7 domain"/>
    <property type="match status" value="1"/>
</dbReference>
<feature type="domain" description="Band 7" evidence="2">
    <location>
        <begin position="24"/>
        <end position="199"/>
    </location>
</feature>
<keyword evidence="4" id="KW-1185">Reference proteome</keyword>
<dbReference type="InterPro" id="IPR001107">
    <property type="entry name" value="Band_7"/>
</dbReference>
<comment type="caution">
    <text evidence="3">The sequence shown here is derived from an EMBL/GenBank/DDBJ whole genome shotgun (WGS) entry which is preliminary data.</text>
</comment>
<protein>
    <submittedName>
        <fullName evidence="3">Regulator of protease activity HflC (Stomatin/prohibitin superfamily)</fullName>
    </submittedName>
</protein>
<dbReference type="Proteomes" id="UP001235712">
    <property type="component" value="Unassembled WGS sequence"/>
</dbReference>
<evidence type="ECO:0000256" key="1">
    <source>
        <dbReference type="SAM" id="MobiDB-lite"/>
    </source>
</evidence>
<feature type="compositionally biased region" description="Low complexity" evidence="1">
    <location>
        <begin position="331"/>
        <end position="349"/>
    </location>
</feature>
<dbReference type="GO" id="GO:0008233">
    <property type="term" value="F:peptidase activity"/>
    <property type="evidence" value="ECO:0007669"/>
    <property type="project" value="UniProtKB-KW"/>
</dbReference>
<dbReference type="InterPro" id="IPR036013">
    <property type="entry name" value="Band_7/SPFH_dom_sf"/>
</dbReference>
<dbReference type="EMBL" id="JAUSQZ010000001">
    <property type="protein sequence ID" value="MDP9826293.1"/>
    <property type="molecule type" value="Genomic_DNA"/>
</dbReference>
<sequence length="356" mass="38519">MAEIRRYPFVWHVRSGTTDHLVHVRRGKTVHSGPGQAFWFRPLSAALSEVPIDDRELSLLFHARTSDFQDVSVQATVAYRMADPDRASRRLDFGLELKNGKWRGRPLEQIAQMLTEAAQQHALDLLVGLTLNQALVSGLGAVRARISQGLAADDRLAQTGVEVVDVRVVAVRPEADVERALQTPAREQVQQDADKATYERRALAVERERTISENELQSQIELATREEQLVTQRGANERRRATEAAAAGRIETQAKAEQTQVLAQARAETTRLVGAAEAETEAARMAVYSEIDRGVLFALAAREAAAHLPQIGSLTLTPDAITSALTALASSTAQGAQGAQGSPGAQGSQGSRGGAR</sequence>